<evidence type="ECO:0000256" key="2">
    <source>
        <dbReference type="ARBA" id="ARBA00023136"/>
    </source>
</evidence>
<dbReference type="PROSITE" id="PS51778">
    <property type="entry name" value="VAST"/>
    <property type="match status" value="1"/>
</dbReference>
<feature type="domain" description="VASt" evidence="6">
    <location>
        <begin position="577"/>
        <end position="747"/>
    </location>
</feature>
<dbReference type="Proteomes" id="UP000722791">
    <property type="component" value="Unassembled WGS sequence"/>
</dbReference>
<name>A0A8J4D8L6_9CHLO</name>
<keyword evidence="4" id="KW-1133">Transmembrane helix</keyword>
<reference evidence="7" key="1">
    <citation type="journal article" date="2021" name="Proc. Natl. Acad. Sci. U.S.A.">
        <title>Three genomes in the algal genus Volvox reveal the fate of a haploid sex-determining region after a transition to homothallism.</title>
        <authorList>
            <person name="Yamamoto K."/>
            <person name="Hamaji T."/>
            <person name="Kawai-Toyooka H."/>
            <person name="Matsuzaki R."/>
            <person name="Takahashi F."/>
            <person name="Nishimura Y."/>
            <person name="Kawachi M."/>
            <person name="Noguchi H."/>
            <person name="Minakuchi Y."/>
            <person name="Umen J.G."/>
            <person name="Toyoda A."/>
            <person name="Nozaki H."/>
        </authorList>
    </citation>
    <scope>NUCLEOTIDE SEQUENCE</scope>
    <source>
        <strain evidence="7">NIES-3785</strain>
    </source>
</reference>
<dbReference type="Pfam" id="PF16016">
    <property type="entry name" value="VASt"/>
    <property type="match status" value="1"/>
</dbReference>
<dbReference type="InterPro" id="IPR035892">
    <property type="entry name" value="C2_domain_sf"/>
</dbReference>
<feature type="compositionally biased region" description="Low complexity" evidence="3">
    <location>
        <begin position="478"/>
        <end position="498"/>
    </location>
</feature>
<keyword evidence="4" id="KW-0812">Transmembrane</keyword>
<dbReference type="PROSITE" id="PS50004">
    <property type="entry name" value="C2"/>
    <property type="match status" value="1"/>
</dbReference>
<feature type="compositionally biased region" description="Polar residues" evidence="3">
    <location>
        <begin position="390"/>
        <end position="403"/>
    </location>
</feature>
<dbReference type="EMBL" id="BNCQ01000004">
    <property type="protein sequence ID" value="GIL97170.1"/>
    <property type="molecule type" value="Genomic_DNA"/>
</dbReference>
<dbReference type="Gene3D" id="2.60.40.150">
    <property type="entry name" value="C2 domain"/>
    <property type="match status" value="1"/>
</dbReference>
<dbReference type="InterPro" id="IPR000008">
    <property type="entry name" value="C2_dom"/>
</dbReference>
<accession>A0A8J4D8L6</accession>
<dbReference type="Pfam" id="PF00168">
    <property type="entry name" value="C2"/>
    <property type="match status" value="1"/>
</dbReference>
<comment type="caution">
    <text evidence="7">The sequence shown here is derived from an EMBL/GenBank/DDBJ whole genome shotgun (WGS) entry which is preliminary data.</text>
</comment>
<dbReference type="CDD" id="cd00030">
    <property type="entry name" value="C2"/>
    <property type="match status" value="1"/>
</dbReference>
<organism evidence="7 8">
    <name type="scientific">Volvox reticuliferus</name>
    <dbReference type="NCBI Taxonomy" id="1737510"/>
    <lineage>
        <taxon>Eukaryota</taxon>
        <taxon>Viridiplantae</taxon>
        <taxon>Chlorophyta</taxon>
        <taxon>core chlorophytes</taxon>
        <taxon>Chlorophyceae</taxon>
        <taxon>CS clade</taxon>
        <taxon>Chlamydomonadales</taxon>
        <taxon>Volvocaceae</taxon>
        <taxon>Volvox</taxon>
    </lineage>
</organism>
<sequence>MPKLKISSKTLFEKIKGRGNDPTYPSLESFTEPDAVDRQSVSQLGIARQQPQDSSQHHGLQRSFVLQRSPSFSPWIDGDFFLCVSVKEAIDLAPAVPVPTATCDSFVRVTLQRPVPGALPLEEAETRVISRNCFPMWQECLPFPLDHVTEDTSLILRVLDKDIGHFNSFLGTVSLSIKEALATIRKLDHETLYRLPLLDRNNSARKRGELVFGVAVVAKQEYKEMRGFMFSIQDPDTVHDSLGDYCLHVKLHCLKELSGISPSSQTPLVMEVTVCSFVVRKQLDGQLVGGELDPEGAEVVVPLGPAFQDGDTLKGKNRAQFGEVKVEILAGRTRLAKTQVPIWDVPVRAEGGVPDTPLETDSEGEMERDSADRRRLLRDSNSGVADSPVQGGSQASVSLPSSTRAKDKSATVACAAATATPHRPDSPENPKGSAIGLGLGRVSELMAATVAGVRQHSDTGSTSSSRPPVLTDGLQMQSPSSKTAAGAAAGSTPSAQAATRPDWDGKRYSRRMERLDRCLNRAPVAVLSMQLVKAEPGESYDGGVLASASACNLGSGDVFDGADVDNPEEPLVVPAFDGVQVADFVVALGPMALLKTIYAEGAELMQRVFNGEDLTDLKVEPWGSDPEGQAICLRSLNYLKPSPVGPVAVQSQQKVMLRQGGGFVVHQYVTPNVPPVGQCVRIFVQIAGQHVGPNKTRFTAAFKLEWLKSGIMVNMLKSKIEDGTPKDTRKFFETLKSELATKFSVTDSATGAGGDGAAVKVAAGGGDLIAVNPTPTSSMSSARLQQLPSSLLVILAGVLGGLLLVLVLLVGTMRQVQIEQVRALEHVSRALVALSQQLATVASTVATVNAPPPVCGVVAATATQ</sequence>
<protein>
    <recommendedName>
        <fullName evidence="9">C2 domain-containing protein</fullName>
    </recommendedName>
</protein>
<feature type="region of interest" description="Disordered" evidence="3">
    <location>
        <begin position="453"/>
        <end position="508"/>
    </location>
</feature>
<feature type="region of interest" description="Disordered" evidence="3">
    <location>
        <begin position="15"/>
        <end position="37"/>
    </location>
</feature>
<dbReference type="GO" id="GO:0016020">
    <property type="term" value="C:membrane"/>
    <property type="evidence" value="ECO:0007669"/>
    <property type="project" value="UniProtKB-SubCell"/>
</dbReference>
<dbReference type="PANTHER" id="PTHR46296:SF8">
    <property type="entry name" value="OS06G0297800 PROTEIN"/>
    <property type="match status" value="1"/>
</dbReference>
<evidence type="ECO:0000313" key="7">
    <source>
        <dbReference type="EMBL" id="GIL97170.1"/>
    </source>
</evidence>
<evidence type="ECO:0000313" key="8">
    <source>
        <dbReference type="Proteomes" id="UP000722791"/>
    </source>
</evidence>
<dbReference type="SMART" id="SM00239">
    <property type="entry name" value="C2"/>
    <property type="match status" value="1"/>
</dbReference>
<dbReference type="PANTHER" id="PTHR46296">
    <property type="entry name" value="BNAA05G37250D PROTEIN"/>
    <property type="match status" value="1"/>
</dbReference>
<evidence type="ECO:0000256" key="4">
    <source>
        <dbReference type="SAM" id="Phobius"/>
    </source>
</evidence>
<evidence type="ECO:0000256" key="1">
    <source>
        <dbReference type="ARBA" id="ARBA00004370"/>
    </source>
</evidence>
<feature type="domain" description="C2" evidence="5">
    <location>
        <begin position="62"/>
        <end position="191"/>
    </location>
</feature>
<comment type="subcellular location">
    <subcellularLocation>
        <location evidence="1">Membrane</location>
    </subcellularLocation>
</comment>
<feature type="region of interest" description="Disordered" evidence="3">
    <location>
        <begin position="348"/>
        <end position="436"/>
    </location>
</feature>
<proteinExistence type="predicted"/>
<evidence type="ECO:0000259" key="5">
    <source>
        <dbReference type="PROSITE" id="PS50004"/>
    </source>
</evidence>
<feature type="compositionally biased region" description="Low complexity" evidence="3">
    <location>
        <begin position="410"/>
        <end position="420"/>
    </location>
</feature>
<feature type="compositionally biased region" description="Basic and acidic residues" evidence="3">
    <location>
        <begin position="365"/>
        <end position="378"/>
    </location>
</feature>
<gene>
    <name evidence="7" type="ORF">Vretimale_2904</name>
</gene>
<keyword evidence="2 4" id="KW-0472">Membrane</keyword>
<dbReference type="AlphaFoldDB" id="A0A8J4D8L6"/>
<dbReference type="InterPro" id="IPR031968">
    <property type="entry name" value="VASt"/>
</dbReference>
<feature type="transmembrane region" description="Helical" evidence="4">
    <location>
        <begin position="787"/>
        <end position="810"/>
    </location>
</feature>
<dbReference type="InterPro" id="IPR044511">
    <property type="entry name" value="At1g03370/At5g50170-like"/>
</dbReference>
<dbReference type="SUPFAM" id="SSF49562">
    <property type="entry name" value="C2 domain (Calcium/lipid-binding domain, CaLB)"/>
    <property type="match status" value="1"/>
</dbReference>
<evidence type="ECO:0000256" key="3">
    <source>
        <dbReference type="SAM" id="MobiDB-lite"/>
    </source>
</evidence>
<evidence type="ECO:0008006" key="9">
    <source>
        <dbReference type="Google" id="ProtNLM"/>
    </source>
</evidence>
<evidence type="ECO:0000259" key="6">
    <source>
        <dbReference type="PROSITE" id="PS51778"/>
    </source>
</evidence>